<protein>
    <submittedName>
        <fullName evidence="8">TonB-dependent receptor</fullName>
    </submittedName>
</protein>
<dbReference type="PANTHER" id="PTHR30069:SF46">
    <property type="entry name" value="OAR PROTEIN"/>
    <property type="match status" value="1"/>
</dbReference>
<dbReference type="Gene3D" id="2.40.170.20">
    <property type="entry name" value="TonB-dependent receptor, beta-barrel domain"/>
    <property type="match status" value="1"/>
</dbReference>
<dbReference type="KEGG" id="ggr:HKW67_03720"/>
<comment type="subcellular location">
    <subcellularLocation>
        <location evidence="1">Cell outer membrane</location>
        <topology evidence="1">Multi-pass membrane protein</topology>
    </subcellularLocation>
</comment>
<evidence type="ECO:0000259" key="7">
    <source>
        <dbReference type="Pfam" id="PF25183"/>
    </source>
</evidence>
<evidence type="ECO:0000256" key="4">
    <source>
        <dbReference type="ARBA" id="ARBA00022692"/>
    </source>
</evidence>
<keyword evidence="9" id="KW-1185">Reference proteome</keyword>
<dbReference type="SUPFAM" id="SSF49464">
    <property type="entry name" value="Carboxypeptidase regulatory domain-like"/>
    <property type="match status" value="1"/>
</dbReference>
<dbReference type="InterPro" id="IPR057601">
    <property type="entry name" value="Oar-like_b-barrel"/>
</dbReference>
<dbReference type="GO" id="GO:0015344">
    <property type="term" value="F:siderophore uptake transmembrane transporter activity"/>
    <property type="evidence" value="ECO:0007669"/>
    <property type="project" value="TreeGrafter"/>
</dbReference>
<feature type="domain" description="TonB-dependent transporter Oar-like beta-barrel" evidence="7">
    <location>
        <begin position="572"/>
        <end position="972"/>
    </location>
</feature>
<sequence>MNGLSVVARMRPWLVPVLYFAAVMIAPRTAWGQASTATIEGTVRSQPGAPVAGAEATGQGVRAVTDAEGRFRLVVVGGSPVELTVIARGYSPTRVSVGPLVAGSVKSVSVVLSSLATLDAVSVVAPRVRPLLNTANAVTGGSIEARELTSLPTDARDPIALLYNIPGITQATGFFGDAPRLSFNGGNSLYSQNLLDGLDNNEGFLGGPRVEVPLGAIARIDALVNTYSTQIGRSPDGIVDIASAAGRATLAGDLFLYQRPGRPLDARVPVTFGAEPNALARKQEGFQRVQAGGSLRGAINPTRTFFATAAEYTREQEDRIGSTAQAQFLGTETRQTWKGYGRLDHGWSPTQTTTLRLAASAVDRAGDGSGVLTPEADITTRRIGSLSALIHRSALRDGRASNTASVQFGTFRWYFPPARSDFSRPQVTVLAPDLSTQAIVGSSNFVFDETERQWQLRDVFETELGERHTLRLGGDVIAGAFRLAAASTNPNGSYVVFNDGNISPKAGRPLSISDIPANARVQSYTIDARPQQVNLSQALYSAFVEDTWRPTPSLTVVGGLRWDYDDLTSRGESDPDLDNVQPRVSFNWSRTGSDVIRGGVGRYAGKLPYAIYSDAIQLGETGNAVLTFSGASAPAFGAGPLPANIPNANVQSVPREIFRTFALGLEQPMSWQTTLGYQRQFGRAWAVSADLVWSETQNLPWTADLNPLARRLTAADSVPRTCASAFSCPGDASRPDNPATSGYRRVSTAQSGGSARYVAVYVAARRALTEHWQLDANWVWSRAQNSTEDINFSATQGNCFDTDRVDAVTGAACTSDEWADANNDRRHRVTVRTVYESPRGFTLSMIGDAQTGVPLNRLAGAVSGNGVARYDLLGSGPIRGNGFIGNADRFFGVARNAERLPGFVTIGASAAYRPRLKAIRGVELRADVFNLLNTLAWGGYANGIGGGGSRTQFGRPGDPVYLFSAAPPRQFQFSARYLFGERGAL</sequence>
<evidence type="ECO:0000256" key="5">
    <source>
        <dbReference type="ARBA" id="ARBA00023136"/>
    </source>
</evidence>
<keyword evidence="5" id="KW-0472">Membrane</keyword>
<gene>
    <name evidence="8" type="ORF">HKW67_03720</name>
</gene>
<keyword evidence="2" id="KW-0813">Transport</keyword>
<evidence type="ECO:0000313" key="9">
    <source>
        <dbReference type="Proteomes" id="UP000500938"/>
    </source>
</evidence>
<evidence type="ECO:0000313" key="8">
    <source>
        <dbReference type="EMBL" id="QJR34682.1"/>
    </source>
</evidence>
<dbReference type="GO" id="GO:0009279">
    <property type="term" value="C:cell outer membrane"/>
    <property type="evidence" value="ECO:0007669"/>
    <property type="project" value="UniProtKB-SubCell"/>
</dbReference>
<dbReference type="Pfam" id="PF13620">
    <property type="entry name" value="CarboxypepD_reg"/>
    <property type="match status" value="1"/>
</dbReference>
<dbReference type="GO" id="GO:0044718">
    <property type="term" value="P:siderophore transmembrane transport"/>
    <property type="evidence" value="ECO:0007669"/>
    <property type="project" value="TreeGrafter"/>
</dbReference>
<keyword evidence="6" id="KW-0998">Cell outer membrane</keyword>
<dbReference type="SUPFAM" id="SSF56935">
    <property type="entry name" value="Porins"/>
    <property type="match status" value="1"/>
</dbReference>
<name>A0A6M4INY6_9BACT</name>
<keyword evidence="8" id="KW-0675">Receptor</keyword>
<keyword evidence="3" id="KW-1134">Transmembrane beta strand</keyword>
<feature type="domain" description="TonB-dependent transporter Oar-like beta-barrel" evidence="7">
    <location>
        <begin position="329"/>
        <end position="566"/>
    </location>
</feature>
<evidence type="ECO:0000256" key="3">
    <source>
        <dbReference type="ARBA" id="ARBA00022452"/>
    </source>
</evidence>
<dbReference type="InterPro" id="IPR039426">
    <property type="entry name" value="TonB-dep_rcpt-like"/>
</dbReference>
<dbReference type="EMBL" id="CP053085">
    <property type="protein sequence ID" value="QJR34682.1"/>
    <property type="molecule type" value="Genomic_DNA"/>
</dbReference>
<evidence type="ECO:0000256" key="1">
    <source>
        <dbReference type="ARBA" id="ARBA00004571"/>
    </source>
</evidence>
<proteinExistence type="predicted"/>
<keyword evidence="4" id="KW-0812">Transmembrane</keyword>
<accession>A0A6M4INY6</accession>
<dbReference type="Gene3D" id="2.60.40.1120">
    <property type="entry name" value="Carboxypeptidase-like, regulatory domain"/>
    <property type="match status" value="1"/>
</dbReference>
<dbReference type="RefSeq" id="WP_171224110.1">
    <property type="nucleotide sequence ID" value="NZ_CP053085.1"/>
</dbReference>
<reference evidence="8 9" key="1">
    <citation type="submission" date="2020-05" db="EMBL/GenBank/DDBJ databases">
        <title>Complete genome sequence of Gemmatimonas greenlandica TET16.</title>
        <authorList>
            <person name="Zeng Y."/>
        </authorList>
    </citation>
    <scope>NUCLEOTIDE SEQUENCE [LARGE SCALE GENOMIC DNA]</scope>
    <source>
        <strain evidence="8 9">TET16</strain>
    </source>
</reference>
<dbReference type="AlphaFoldDB" id="A0A6M4INY6"/>
<evidence type="ECO:0000256" key="6">
    <source>
        <dbReference type="ARBA" id="ARBA00023237"/>
    </source>
</evidence>
<dbReference type="PANTHER" id="PTHR30069">
    <property type="entry name" value="TONB-DEPENDENT OUTER MEMBRANE RECEPTOR"/>
    <property type="match status" value="1"/>
</dbReference>
<dbReference type="Pfam" id="PF25183">
    <property type="entry name" value="OMP_b-brl_4"/>
    <property type="match status" value="2"/>
</dbReference>
<dbReference type="InterPro" id="IPR008969">
    <property type="entry name" value="CarboxyPept-like_regulatory"/>
</dbReference>
<evidence type="ECO:0000256" key="2">
    <source>
        <dbReference type="ARBA" id="ARBA00022448"/>
    </source>
</evidence>
<organism evidence="8 9">
    <name type="scientific">Gemmatimonas groenlandica</name>
    <dbReference type="NCBI Taxonomy" id="2732249"/>
    <lineage>
        <taxon>Bacteria</taxon>
        <taxon>Pseudomonadati</taxon>
        <taxon>Gemmatimonadota</taxon>
        <taxon>Gemmatimonadia</taxon>
        <taxon>Gemmatimonadales</taxon>
        <taxon>Gemmatimonadaceae</taxon>
        <taxon>Gemmatimonas</taxon>
    </lineage>
</organism>
<dbReference type="Proteomes" id="UP000500938">
    <property type="component" value="Chromosome"/>
</dbReference>
<dbReference type="InterPro" id="IPR036942">
    <property type="entry name" value="Beta-barrel_TonB_sf"/>
</dbReference>